<gene>
    <name evidence="2" type="ORF">A0O21_02630</name>
</gene>
<keyword evidence="1" id="KW-0472">Membrane</keyword>
<evidence type="ECO:0000313" key="3">
    <source>
        <dbReference type="Proteomes" id="UP000077317"/>
    </source>
</evidence>
<dbReference type="OrthoDB" id="2146420at2"/>
<reference evidence="3" key="2">
    <citation type="submission" date="2016-03" db="EMBL/GenBank/DDBJ databases">
        <title>Streptococcus antelopensis sp. nov., isolated from the feces of the Tibetan antelope (Pantholops hodgsonii) in Hoh Xil National Nature Reserve, Qinghai, China.</title>
        <authorList>
            <person name="Bai X."/>
        </authorList>
    </citation>
    <scope>NUCLEOTIDE SEQUENCE [LARGE SCALE GENOMIC DNA]</scope>
    <source>
        <strain evidence="3">TA 26</strain>
    </source>
</reference>
<evidence type="ECO:0000313" key="2">
    <source>
        <dbReference type="EMBL" id="AND78992.1"/>
    </source>
</evidence>
<accession>A0A172Q6F4</accession>
<keyword evidence="1" id="KW-1133">Transmembrane helix</keyword>
<dbReference type="PANTHER" id="PTHR40070">
    <property type="entry name" value="UPF0478 PROTEIN YTXG"/>
    <property type="match status" value="1"/>
</dbReference>
<proteinExistence type="predicted"/>
<organism evidence="2 3">
    <name type="scientific">Streptococcus pantholopis</name>
    <dbReference type="NCBI Taxonomy" id="1811193"/>
    <lineage>
        <taxon>Bacteria</taxon>
        <taxon>Bacillati</taxon>
        <taxon>Bacillota</taxon>
        <taxon>Bacilli</taxon>
        <taxon>Lactobacillales</taxon>
        <taxon>Streptococcaceae</taxon>
        <taxon>Streptococcus</taxon>
    </lineage>
</organism>
<dbReference type="AlphaFoldDB" id="A0A172Q6F4"/>
<sequence length="143" mass="15211">MDLVGIALLIIGIAFAVLVGVIVPTALKLNRTVDEVNETVAAMKTEVSETIAVLRSDADITFHQTNELLAKTNVLVEDVNGKVATIDPLFTAIADLSESVSDLNSHARQFGHKATNTASAVSKASTAFTIGRFASKLFRRKGD</sequence>
<name>A0A172Q6F4_9STRE</name>
<reference evidence="2 3" key="1">
    <citation type="journal article" date="2016" name="Int. J. Syst. Evol. Microbiol.">
        <title>Streptococcuspantholopis sp. nov., isolated from faeces of the Tibetan antelope (Pantholops hodgsonii).</title>
        <authorList>
            <person name="Bai X."/>
            <person name="Xiong Y."/>
            <person name="Lu S."/>
            <person name="Jin D."/>
            <person name="Lai X."/>
            <person name="Yang J."/>
            <person name="Niu L."/>
            <person name="Hu S."/>
            <person name="Meng X."/>
            <person name="Pu J."/>
            <person name="Ye C."/>
            <person name="Xu J."/>
        </authorList>
    </citation>
    <scope>NUCLEOTIDE SEQUENCE [LARGE SCALE GENOMIC DNA]</scope>
    <source>
        <strain evidence="2 3">TA 26</strain>
    </source>
</reference>
<protein>
    <submittedName>
        <fullName evidence="2">General stress protein</fullName>
    </submittedName>
</protein>
<dbReference type="PANTHER" id="PTHR40070:SF1">
    <property type="entry name" value="UPF0478 PROTEIN YTXG"/>
    <property type="match status" value="1"/>
</dbReference>
<dbReference type="EMBL" id="CP014699">
    <property type="protein sequence ID" value="AND78992.1"/>
    <property type="molecule type" value="Genomic_DNA"/>
</dbReference>
<keyword evidence="1" id="KW-0812">Transmembrane</keyword>
<feature type="transmembrane region" description="Helical" evidence="1">
    <location>
        <begin position="6"/>
        <end position="27"/>
    </location>
</feature>
<dbReference type="Proteomes" id="UP000077317">
    <property type="component" value="Chromosome"/>
</dbReference>
<evidence type="ECO:0000256" key="1">
    <source>
        <dbReference type="SAM" id="Phobius"/>
    </source>
</evidence>
<dbReference type="InterPro" id="IPR009293">
    <property type="entry name" value="UPF0478"/>
</dbReference>
<dbReference type="Pfam" id="PF06103">
    <property type="entry name" value="DUF948"/>
    <property type="match status" value="1"/>
</dbReference>
<dbReference type="KEGG" id="spat:A0O21_02630"/>
<dbReference type="RefSeq" id="WP_067060799.1">
    <property type="nucleotide sequence ID" value="NZ_CP014699.1"/>
</dbReference>
<keyword evidence="3" id="KW-1185">Reference proteome</keyword>
<dbReference type="STRING" id="1811193.A0O21_02630"/>